<sequence>MAAFDFVGRIWRIHGALSLPERFKCLASMTNLRECYLHIPGRGIETLLESLPPLIERFYLECDTREVLKTLESGQLSYLSPLRRLQHLTHFGNIIVIEPQFWVKAAKKVLRTICEETHPSLRHISISPPPYLSSGLDSYCRNVKKIFPRSGAWLWLNRDEHDGSFVGYVEQNVLVSQTFAWIQPDSEPW</sequence>
<reference evidence="1 2" key="1">
    <citation type="submission" date="2014-06" db="EMBL/GenBank/DDBJ databases">
        <title>Evolutionary Origins and Diversification of the Mycorrhizal Mutualists.</title>
        <authorList>
            <consortium name="DOE Joint Genome Institute"/>
            <consortium name="Mycorrhizal Genomics Consortium"/>
            <person name="Kohler A."/>
            <person name="Kuo A."/>
            <person name="Nagy L.G."/>
            <person name="Floudas D."/>
            <person name="Copeland A."/>
            <person name="Barry K.W."/>
            <person name="Cichocki N."/>
            <person name="Veneault-Fourrey C."/>
            <person name="LaButti K."/>
            <person name="Lindquist E.A."/>
            <person name="Lipzen A."/>
            <person name="Lundell T."/>
            <person name="Morin E."/>
            <person name="Murat C."/>
            <person name="Riley R."/>
            <person name="Ohm R."/>
            <person name="Sun H."/>
            <person name="Tunlid A."/>
            <person name="Henrissat B."/>
            <person name="Grigoriev I.V."/>
            <person name="Hibbett D.S."/>
            <person name="Martin F."/>
        </authorList>
    </citation>
    <scope>NUCLEOTIDE SEQUENCE [LARGE SCALE GENOMIC DNA]</scope>
    <source>
        <strain evidence="1 2">SS14</strain>
    </source>
</reference>
<evidence type="ECO:0000313" key="1">
    <source>
        <dbReference type="EMBL" id="KIJ38270.1"/>
    </source>
</evidence>
<accession>A0A0C9VKJ2</accession>
<keyword evidence="2" id="KW-1185">Reference proteome</keyword>
<organism evidence="1 2">
    <name type="scientific">Sphaerobolus stellatus (strain SS14)</name>
    <dbReference type="NCBI Taxonomy" id="990650"/>
    <lineage>
        <taxon>Eukaryota</taxon>
        <taxon>Fungi</taxon>
        <taxon>Dikarya</taxon>
        <taxon>Basidiomycota</taxon>
        <taxon>Agaricomycotina</taxon>
        <taxon>Agaricomycetes</taxon>
        <taxon>Phallomycetidae</taxon>
        <taxon>Geastrales</taxon>
        <taxon>Sphaerobolaceae</taxon>
        <taxon>Sphaerobolus</taxon>
    </lineage>
</organism>
<evidence type="ECO:0000313" key="2">
    <source>
        <dbReference type="Proteomes" id="UP000054279"/>
    </source>
</evidence>
<proteinExistence type="predicted"/>
<dbReference type="AlphaFoldDB" id="A0A0C9VKJ2"/>
<gene>
    <name evidence="1" type="ORF">M422DRAFT_259184</name>
</gene>
<protein>
    <submittedName>
        <fullName evidence="1">Uncharacterized protein</fullName>
    </submittedName>
</protein>
<name>A0A0C9VKJ2_SPHS4</name>
<dbReference type="Proteomes" id="UP000054279">
    <property type="component" value="Unassembled WGS sequence"/>
</dbReference>
<dbReference type="HOGENOM" id="CLU_1435285_0_0_1"/>
<dbReference type="EMBL" id="KN837162">
    <property type="protein sequence ID" value="KIJ38270.1"/>
    <property type="molecule type" value="Genomic_DNA"/>
</dbReference>